<dbReference type="EMBL" id="CAJNRG010007488">
    <property type="protein sequence ID" value="CAF2095460.1"/>
    <property type="molecule type" value="Genomic_DNA"/>
</dbReference>
<reference evidence="4" key="1">
    <citation type="submission" date="2021-02" db="EMBL/GenBank/DDBJ databases">
        <authorList>
            <person name="Nowell W R."/>
        </authorList>
    </citation>
    <scope>NUCLEOTIDE SEQUENCE</scope>
</reference>
<feature type="transmembrane region" description="Helical" evidence="2">
    <location>
        <begin position="6"/>
        <end position="31"/>
    </location>
</feature>
<dbReference type="EMBL" id="CAJOBF010001305">
    <property type="protein sequence ID" value="CAF3936254.1"/>
    <property type="molecule type" value="Genomic_DNA"/>
</dbReference>
<feature type="transmembrane region" description="Helical" evidence="2">
    <location>
        <begin position="366"/>
        <end position="387"/>
    </location>
</feature>
<feature type="transmembrane region" description="Helical" evidence="2">
    <location>
        <begin position="335"/>
        <end position="360"/>
    </location>
</feature>
<keyword evidence="2" id="KW-1133">Transmembrane helix</keyword>
<keyword evidence="2" id="KW-0472">Membrane</keyword>
<evidence type="ECO:0000313" key="6">
    <source>
        <dbReference type="EMBL" id="CAF4186217.1"/>
    </source>
</evidence>
<dbReference type="Proteomes" id="UP000663842">
    <property type="component" value="Unassembled WGS sequence"/>
</dbReference>
<dbReference type="EMBL" id="CAJNRF010007837">
    <property type="protein sequence ID" value="CAF2095130.1"/>
    <property type="molecule type" value="Genomic_DNA"/>
</dbReference>
<dbReference type="Proteomes" id="UP000663866">
    <property type="component" value="Unassembled WGS sequence"/>
</dbReference>
<dbReference type="AlphaFoldDB" id="A0A816TCF5"/>
<keyword evidence="2" id="KW-0812">Transmembrane</keyword>
<proteinExistence type="predicted"/>
<dbReference type="Proteomes" id="UP000663856">
    <property type="component" value="Unassembled WGS sequence"/>
</dbReference>
<evidence type="ECO:0000256" key="2">
    <source>
        <dbReference type="SAM" id="Phobius"/>
    </source>
</evidence>
<keyword evidence="7" id="KW-1185">Reference proteome</keyword>
<protein>
    <submittedName>
        <fullName evidence="4">Uncharacterized protein</fullName>
    </submittedName>
</protein>
<evidence type="ECO:0000256" key="1">
    <source>
        <dbReference type="SAM" id="MobiDB-lite"/>
    </source>
</evidence>
<feature type="region of interest" description="Disordered" evidence="1">
    <location>
        <begin position="99"/>
        <end position="126"/>
    </location>
</feature>
<sequence>MAWNYWNWVWCNIFISTAIVFNTFVILVFLLRYFDQLFYGIVAKLFNIERCFIDVHHNIISRNSKINISSARIIKATERLSKIVIFCKNLCNGERELNNDAEESTSDDDQPPNNNEVRPYSDKDDKLSATQRKVHNRVASYQNPSSHPEHEREILNIYGKYIPLNKFSNKLFITILTTAVISAAIMAVLNSLILTSTAVYRGGPCPNYGPMECFCGDNHTYFQCQTGANVTFPFDTLSGTCFRWIARDVTTSDVTTQIGVTAGLLTAFGSITQALIHLYLHVLQKRLGVRKGIFHMMAKTVGINGTTAPTLCCGSYLPCHHCSCIHLRQYKNPCITALLTIIYISVPGLIIPAIILLYYYELNVTSLTFAVLITFALLCILAMLWMAMEDDELSANIPGGWKDIQKIRTELVDLLVAKKKKTPTTEATN</sequence>
<evidence type="ECO:0000313" key="4">
    <source>
        <dbReference type="EMBL" id="CAF2095460.1"/>
    </source>
</evidence>
<evidence type="ECO:0000313" key="7">
    <source>
        <dbReference type="Proteomes" id="UP000663866"/>
    </source>
</evidence>
<comment type="caution">
    <text evidence="4">The sequence shown here is derived from an EMBL/GenBank/DDBJ whole genome shotgun (WGS) entry which is preliminary data.</text>
</comment>
<feature type="compositionally biased region" description="Acidic residues" evidence="1">
    <location>
        <begin position="99"/>
        <end position="110"/>
    </location>
</feature>
<name>A0A816TCF5_9BILA</name>
<gene>
    <name evidence="6" type="ORF">OVN521_LOCUS25568</name>
    <name evidence="5" type="ORF">UXM345_LOCUS12490</name>
    <name evidence="3" type="ORF">WKI299_LOCUS18997</name>
    <name evidence="4" type="ORF">XDN619_LOCUS17596</name>
</gene>
<dbReference type="Proteomes" id="UP000663887">
    <property type="component" value="Unassembled WGS sequence"/>
</dbReference>
<feature type="transmembrane region" description="Helical" evidence="2">
    <location>
        <begin position="171"/>
        <end position="194"/>
    </location>
</feature>
<organism evidence="4 8">
    <name type="scientific">Rotaria magnacalcarata</name>
    <dbReference type="NCBI Taxonomy" id="392030"/>
    <lineage>
        <taxon>Eukaryota</taxon>
        <taxon>Metazoa</taxon>
        <taxon>Spiralia</taxon>
        <taxon>Gnathifera</taxon>
        <taxon>Rotifera</taxon>
        <taxon>Eurotatoria</taxon>
        <taxon>Bdelloidea</taxon>
        <taxon>Philodinida</taxon>
        <taxon>Philodinidae</taxon>
        <taxon>Rotaria</taxon>
    </lineage>
</organism>
<feature type="transmembrane region" description="Helical" evidence="2">
    <location>
        <begin position="258"/>
        <end position="280"/>
    </location>
</feature>
<evidence type="ECO:0000313" key="3">
    <source>
        <dbReference type="EMBL" id="CAF2095130.1"/>
    </source>
</evidence>
<accession>A0A816TCF5</accession>
<evidence type="ECO:0000313" key="8">
    <source>
        <dbReference type="Proteomes" id="UP000663887"/>
    </source>
</evidence>
<evidence type="ECO:0000313" key="5">
    <source>
        <dbReference type="EMBL" id="CAF3936254.1"/>
    </source>
</evidence>
<dbReference type="EMBL" id="CAJOBG010006411">
    <property type="protein sequence ID" value="CAF4186217.1"/>
    <property type="molecule type" value="Genomic_DNA"/>
</dbReference>